<dbReference type="PROSITE" id="PS50011">
    <property type="entry name" value="PROTEIN_KINASE_DOM"/>
    <property type="match status" value="1"/>
</dbReference>
<evidence type="ECO:0000256" key="2">
    <source>
        <dbReference type="ARBA" id="ARBA00012513"/>
    </source>
</evidence>
<evidence type="ECO:0000256" key="11">
    <source>
        <dbReference type="ARBA" id="ARBA00023136"/>
    </source>
</evidence>
<name>A0AAW1ZYR7_CULAL</name>
<dbReference type="InterPro" id="IPR011009">
    <property type="entry name" value="Kinase-like_dom_sf"/>
</dbReference>
<dbReference type="InterPro" id="IPR008271">
    <property type="entry name" value="Ser/Thr_kinase_AS"/>
</dbReference>
<evidence type="ECO:0000256" key="12">
    <source>
        <dbReference type="ARBA" id="ARBA00023306"/>
    </source>
</evidence>
<dbReference type="PANTHER" id="PTHR11042:SF183">
    <property type="entry name" value="MEMBRANE-ASSOCIATED TYROSINE- AND THREONINE-SPECIFIC CDC2-INHIBITORY KINASE"/>
    <property type="match status" value="1"/>
</dbReference>
<keyword evidence="12" id="KW-0131">Cell cycle</keyword>
<keyword evidence="5" id="KW-0479">Metal-binding</keyword>
<comment type="catalytic activity">
    <reaction evidence="14">
        <text>L-threonyl-[protein] + ATP = O-phospho-L-threonyl-[protein] + ADP + H(+)</text>
        <dbReference type="Rhea" id="RHEA:46608"/>
        <dbReference type="Rhea" id="RHEA-COMP:11060"/>
        <dbReference type="Rhea" id="RHEA-COMP:11605"/>
        <dbReference type="ChEBI" id="CHEBI:15378"/>
        <dbReference type="ChEBI" id="CHEBI:30013"/>
        <dbReference type="ChEBI" id="CHEBI:30616"/>
        <dbReference type="ChEBI" id="CHEBI:61977"/>
        <dbReference type="ChEBI" id="CHEBI:456216"/>
        <dbReference type="EC" id="2.7.11.1"/>
    </reaction>
</comment>
<comment type="caution">
    <text evidence="19">The sequence shown here is derived from an EMBL/GenBank/DDBJ whole genome shotgun (WGS) entry which is preliminary data.</text>
</comment>
<protein>
    <recommendedName>
        <fullName evidence="2">non-specific serine/threonine protein kinase</fullName>
        <ecNumber evidence="2">2.7.11.1</ecNumber>
    </recommendedName>
</protein>
<dbReference type="GO" id="GO:0005524">
    <property type="term" value="F:ATP binding"/>
    <property type="evidence" value="ECO:0007669"/>
    <property type="project" value="UniProtKB-UniRule"/>
</dbReference>
<evidence type="ECO:0000259" key="18">
    <source>
        <dbReference type="PROSITE" id="PS50011"/>
    </source>
</evidence>
<dbReference type="Gene3D" id="3.30.200.20">
    <property type="entry name" value="Phosphorylase Kinase, domain 1"/>
    <property type="match status" value="1"/>
</dbReference>
<evidence type="ECO:0000256" key="4">
    <source>
        <dbReference type="ARBA" id="ARBA00022679"/>
    </source>
</evidence>
<evidence type="ECO:0000256" key="7">
    <source>
        <dbReference type="ARBA" id="ARBA00022777"/>
    </source>
</evidence>
<evidence type="ECO:0000256" key="14">
    <source>
        <dbReference type="ARBA" id="ARBA00047899"/>
    </source>
</evidence>
<evidence type="ECO:0000256" key="3">
    <source>
        <dbReference type="ARBA" id="ARBA00022527"/>
    </source>
</evidence>
<keyword evidence="3" id="KW-0723">Serine/threonine-protein kinase</keyword>
<dbReference type="GO" id="GO:0000139">
    <property type="term" value="C:Golgi membrane"/>
    <property type="evidence" value="ECO:0007669"/>
    <property type="project" value="UniProtKB-SubCell"/>
</dbReference>
<dbReference type="Gene3D" id="1.10.510.10">
    <property type="entry name" value="Transferase(Phosphotransferase) domain 1"/>
    <property type="match status" value="1"/>
</dbReference>
<dbReference type="PROSITE" id="PS00107">
    <property type="entry name" value="PROTEIN_KINASE_ATP"/>
    <property type="match status" value="1"/>
</dbReference>
<evidence type="ECO:0000313" key="20">
    <source>
        <dbReference type="Proteomes" id="UP001479290"/>
    </source>
</evidence>
<dbReference type="PANTHER" id="PTHR11042">
    <property type="entry name" value="EUKARYOTIC TRANSLATION INITIATION FACTOR 2-ALPHA KINASE EIF2-ALPHA KINASE -RELATED"/>
    <property type="match status" value="1"/>
</dbReference>
<dbReference type="PROSITE" id="PS00108">
    <property type="entry name" value="PROTEIN_KINASE_ST"/>
    <property type="match status" value="1"/>
</dbReference>
<keyword evidence="11" id="KW-0472">Membrane</keyword>
<evidence type="ECO:0000256" key="10">
    <source>
        <dbReference type="ARBA" id="ARBA00023034"/>
    </source>
</evidence>
<keyword evidence="4" id="KW-0808">Transferase</keyword>
<dbReference type="EMBL" id="JAWDJR010000012">
    <property type="protein sequence ID" value="KAK9965380.1"/>
    <property type="molecule type" value="Genomic_DNA"/>
</dbReference>
<comment type="subcellular location">
    <subcellularLocation>
        <location evidence="1">Golgi apparatus membrane</location>
        <topology evidence="1">Peripheral membrane protein</topology>
    </subcellularLocation>
</comment>
<dbReference type="GO" id="GO:0005634">
    <property type="term" value="C:nucleus"/>
    <property type="evidence" value="ECO:0007669"/>
    <property type="project" value="TreeGrafter"/>
</dbReference>
<evidence type="ECO:0000256" key="15">
    <source>
        <dbReference type="ARBA" id="ARBA00048679"/>
    </source>
</evidence>
<dbReference type="GO" id="GO:0004674">
    <property type="term" value="F:protein serine/threonine kinase activity"/>
    <property type="evidence" value="ECO:0007669"/>
    <property type="project" value="UniProtKB-KW"/>
</dbReference>
<dbReference type="EC" id="2.7.11.1" evidence="2"/>
<feature type="region of interest" description="Disordered" evidence="17">
    <location>
        <begin position="505"/>
        <end position="581"/>
    </location>
</feature>
<dbReference type="Pfam" id="PF00069">
    <property type="entry name" value="Pkinase"/>
    <property type="match status" value="1"/>
</dbReference>
<feature type="binding site" evidence="16">
    <location>
        <position position="173"/>
    </location>
    <ligand>
        <name>ATP</name>
        <dbReference type="ChEBI" id="CHEBI:30616"/>
    </ligand>
</feature>
<dbReference type="SMART" id="SM00220">
    <property type="entry name" value="S_TKc"/>
    <property type="match status" value="1"/>
</dbReference>
<keyword evidence="6 16" id="KW-0547">Nucleotide-binding</keyword>
<evidence type="ECO:0000256" key="5">
    <source>
        <dbReference type="ARBA" id="ARBA00022723"/>
    </source>
</evidence>
<dbReference type="AlphaFoldDB" id="A0AAW1ZYR7"/>
<keyword evidence="10" id="KW-0333">Golgi apparatus</keyword>
<dbReference type="SUPFAM" id="SSF56112">
    <property type="entry name" value="Protein kinase-like (PK-like)"/>
    <property type="match status" value="1"/>
</dbReference>
<dbReference type="GO" id="GO:0046872">
    <property type="term" value="F:metal ion binding"/>
    <property type="evidence" value="ECO:0007669"/>
    <property type="project" value="UniProtKB-KW"/>
</dbReference>
<dbReference type="InterPro" id="IPR000719">
    <property type="entry name" value="Prot_kinase_dom"/>
</dbReference>
<dbReference type="InterPro" id="IPR017441">
    <property type="entry name" value="Protein_kinase_ATP_BS"/>
</dbReference>
<sequence length="595" mass="67500">MWRIWMSSQRSQFHNLKYLLKICQAYIYIRRTDYLFPMSSSYQTSVVSTPLPLPTHFSHAQQSFSLKKRKPPFSSSSSSSLSPLRPLSNSLPPRPPSKGCPPLSRVFLHHPTPWTPLSRSLIESPPPCSVYDQSRPQSFFSQCFTNLGLIGRGSFGEVFKVVSLLDGCQYAVKRSVQRFRGEVERAKSITEAWNHERLLPHPYVLGFIAAWEEAGHLYIQTELCCTSLQLYAEESPFHTGETSAWTYLCDMLSALDHLHAHGFAHLDIKPANIFITKSGRLKLGDFGLLIKLPRDVQKQVIEEKREIKRQDDLQEGDPRYMAPELLRGEYGTAADIFSLGVSILELACNIEVPKGGDDWQQLRKGHLPAEFTNVLSEDMQYMLQLMLTPDPCKRATAQHLLSLSTVCKRKWRRQVYLCITESFLSLFHWCQSLLTASWNFISSLSLLFTSVYESSSTCTPPRERWERDVDVSNINIDSEIPIHNCVFPPDGHEHSPTFNHRVQESLSVGSTSTPLPNTHTDPPHTSPHSHGTHTSSRIHSSSSSSLIRHSSQRSLTDSPSSRKRSWISTDLSDKSNFEPKNLLSLFDETTLESKP</sequence>
<evidence type="ECO:0000256" key="17">
    <source>
        <dbReference type="SAM" id="MobiDB-lite"/>
    </source>
</evidence>
<reference evidence="19 20" key="1">
    <citation type="submission" date="2024-05" db="EMBL/GenBank/DDBJ databases">
        <title>A high-quality chromosomal-level genome assembly of Topmouth culter (Culter alburnus).</title>
        <authorList>
            <person name="Zhao H."/>
        </authorList>
    </citation>
    <scope>NUCLEOTIDE SEQUENCE [LARGE SCALE GENOMIC DNA]</scope>
    <source>
        <strain evidence="19">CATC2023</strain>
        <tissue evidence="19">Muscle</tissue>
    </source>
</reference>
<keyword evidence="8 16" id="KW-0067">ATP-binding</keyword>
<dbReference type="FunFam" id="1.10.510.10:FF:000315">
    <property type="entry name" value="membrane-associated tyrosine- and threonine-specific cdc2-inhibitory kinase"/>
    <property type="match status" value="1"/>
</dbReference>
<gene>
    <name evidence="19" type="ORF">ABG768_004473</name>
</gene>
<organism evidence="19 20">
    <name type="scientific">Culter alburnus</name>
    <name type="common">Topmouth culter</name>
    <dbReference type="NCBI Taxonomy" id="194366"/>
    <lineage>
        <taxon>Eukaryota</taxon>
        <taxon>Metazoa</taxon>
        <taxon>Chordata</taxon>
        <taxon>Craniata</taxon>
        <taxon>Vertebrata</taxon>
        <taxon>Euteleostomi</taxon>
        <taxon>Actinopterygii</taxon>
        <taxon>Neopterygii</taxon>
        <taxon>Teleostei</taxon>
        <taxon>Ostariophysi</taxon>
        <taxon>Cypriniformes</taxon>
        <taxon>Xenocyprididae</taxon>
        <taxon>Xenocypridinae</taxon>
        <taxon>Culter</taxon>
    </lineage>
</organism>
<feature type="region of interest" description="Disordered" evidence="17">
    <location>
        <begin position="65"/>
        <end position="95"/>
    </location>
</feature>
<proteinExistence type="inferred from homology"/>
<evidence type="ECO:0000256" key="13">
    <source>
        <dbReference type="ARBA" id="ARBA00037982"/>
    </source>
</evidence>
<dbReference type="Proteomes" id="UP001479290">
    <property type="component" value="Unassembled WGS sequence"/>
</dbReference>
<feature type="domain" description="Protein kinase" evidence="18">
    <location>
        <begin position="144"/>
        <end position="417"/>
    </location>
</feature>
<evidence type="ECO:0000313" key="19">
    <source>
        <dbReference type="EMBL" id="KAK9965380.1"/>
    </source>
</evidence>
<keyword evidence="9" id="KW-0460">Magnesium</keyword>
<feature type="compositionally biased region" description="Low complexity" evidence="17">
    <location>
        <begin position="526"/>
        <end position="555"/>
    </location>
</feature>
<comment type="catalytic activity">
    <reaction evidence="15">
        <text>L-seryl-[protein] + ATP = O-phospho-L-seryl-[protein] + ADP + H(+)</text>
        <dbReference type="Rhea" id="RHEA:17989"/>
        <dbReference type="Rhea" id="RHEA-COMP:9863"/>
        <dbReference type="Rhea" id="RHEA-COMP:11604"/>
        <dbReference type="ChEBI" id="CHEBI:15378"/>
        <dbReference type="ChEBI" id="CHEBI:29999"/>
        <dbReference type="ChEBI" id="CHEBI:30616"/>
        <dbReference type="ChEBI" id="CHEBI:83421"/>
        <dbReference type="ChEBI" id="CHEBI:456216"/>
        <dbReference type="EC" id="2.7.11.1"/>
    </reaction>
</comment>
<feature type="compositionally biased region" description="Low complexity" evidence="17">
    <location>
        <begin position="72"/>
        <end position="91"/>
    </location>
</feature>
<dbReference type="CDD" id="cd14050">
    <property type="entry name" value="PKc_Myt1"/>
    <property type="match status" value="1"/>
</dbReference>
<keyword evidence="7" id="KW-0418">Kinase</keyword>
<evidence type="ECO:0000256" key="9">
    <source>
        <dbReference type="ARBA" id="ARBA00022842"/>
    </source>
</evidence>
<feature type="compositionally biased region" description="Polar residues" evidence="17">
    <location>
        <begin position="505"/>
        <end position="515"/>
    </location>
</feature>
<dbReference type="GO" id="GO:0110031">
    <property type="term" value="P:negative regulation of G2/MI transition of meiotic cell cycle"/>
    <property type="evidence" value="ECO:0007669"/>
    <property type="project" value="TreeGrafter"/>
</dbReference>
<evidence type="ECO:0000256" key="8">
    <source>
        <dbReference type="ARBA" id="ARBA00022840"/>
    </source>
</evidence>
<evidence type="ECO:0000256" key="16">
    <source>
        <dbReference type="PROSITE-ProRule" id="PRU10141"/>
    </source>
</evidence>
<evidence type="ECO:0000256" key="6">
    <source>
        <dbReference type="ARBA" id="ARBA00022741"/>
    </source>
</evidence>
<comment type="similarity">
    <text evidence="13">Belongs to the protein kinase superfamily. Ser/Thr protein kinase family. GCN2 subfamily.</text>
</comment>
<dbReference type="InterPro" id="IPR050339">
    <property type="entry name" value="CC_SR_Kinase"/>
</dbReference>
<keyword evidence="20" id="KW-1185">Reference proteome</keyword>
<accession>A0AAW1ZYR7</accession>
<dbReference type="GO" id="GO:0051321">
    <property type="term" value="P:meiotic cell cycle"/>
    <property type="evidence" value="ECO:0007669"/>
    <property type="project" value="TreeGrafter"/>
</dbReference>
<evidence type="ECO:0000256" key="1">
    <source>
        <dbReference type="ARBA" id="ARBA00004395"/>
    </source>
</evidence>